<evidence type="ECO:0000313" key="1">
    <source>
        <dbReference type="EMBL" id="JAH48706.1"/>
    </source>
</evidence>
<organism evidence="1">
    <name type="scientific">Anguilla anguilla</name>
    <name type="common">European freshwater eel</name>
    <name type="synonym">Muraena anguilla</name>
    <dbReference type="NCBI Taxonomy" id="7936"/>
    <lineage>
        <taxon>Eukaryota</taxon>
        <taxon>Metazoa</taxon>
        <taxon>Chordata</taxon>
        <taxon>Craniata</taxon>
        <taxon>Vertebrata</taxon>
        <taxon>Euteleostomi</taxon>
        <taxon>Actinopterygii</taxon>
        <taxon>Neopterygii</taxon>
        <taxon>Teleostei</taxon>
        <taxon>Anguilliformes</taxon>
        <taxon>Anguillidae</taxon>
        <taxon>Anguilla</taxon>
    </lineage>
</organism>
<sequence length="38" mass="4360">MCEQQCKKCFLNRPDSGVCEETVHFIECVYFTISKTAA</sequence>
<dbReference type="EMBL" id="GBXM01052245">
    <property type="protein sequence ID" value="JAH56332.1"/>
    <property type="molecule type" value="Transcribed_RNA"/>
</dbReference>
<accession>A0A0E9T4V2</accession>
<reference evidence="1" key="2">
    <citation type="journal article" date="2015" name="Fish Shellfish Immunol.">
        <title>Early steps in the European eel (Anguilla anguilla)-Vibrio vulnificus interaction in the gills: Role of the RtxA13 toxin.</title>
        <authorList>
            <person name="Callol A."/>
            <person name="Pajuelo D."/>
            <person name="Ebbesson L."/>
            <person name="Teles M."/>
            <person name="MacKenzie S."/>
            <person name="Amaro C."/>
        </authorList>
    </citation>
    <scope>NUCLEOTIDE SEQUENCE</scope>
</reference>
<name>A0A0E9T4V2_ANGAN</name>
<dbReference type="AlphaFoldDB" id="A0A0E9T4V2"/>
<dbReference type="EMBL" id="GBXM01059871">
    <property type="protein sequence ID" value="JAH48706.1"/>
    <property type="molecule type" value="Transcribed_RNA"/>
</dbReference>
<proteinExistence type="predicted"/>
<protein>
    <submittedName>
        <fullName evidence="1">Uncharacterized protein</fullName>
    </submittedName>
</protein>
<reference evidence="1" key="1">
    <citation type="submission" date="2014-11" db="EMBL/GenBank/DDBJ databases">
        <authorList>
            <person name="Amaro Gonzalez C."/>
        </authorList>
    </citation>
    <scope>NUCLEOTIDE SEQUENCE</scope>
</reference>